<keyword evidence="3" id="KW-1185">Reference proteome</keyword>
<evidence type="ECO:0000313" key="3">
    <source>
        <dbReference type="Proteomes" id="UP001633002"/>
    </source>
</evidence>
<dbReference type="Gene3D" id="3.90.25.10">
    <property type="entry name" value="UDP-galactose 4-epimerase, domain 1"/>
    <property type="match status" value="1"/>
</dbReference>
<evidence type="ECO:0000313" key="2">
    <source>
        <dbReference type="EMBL" id="KAL3682036.1"/>
    </source>
</evidence>
<accession>A0ABD3GTY9</accession>
<gene>
    <name evidence="2" type="ORF">R1sor_000058</name>
</gene>
<dbReference type="Pfam" id="PF05368">
    <property type="entry name" value="NmrA"/>
    <property type="match status" value="1"/>
</dbReference>
<dbReference type="Proteomes" id="UP001633002">
    <property type="component" value="Unassembled WGS sequence"/>
</dbReference>
<reference evidence="2 3" key="1">
    <citation type="submission" date="2024-09" db="EMBL/GenBank/DDBJ databases">
        <title>Chromosome-scale assembly of Riccia sorocarpa.</title>
        <authorList>
            <person name="Paukszto L."/>
        </authorList>
    </citation>
    <scope>NUCLEOTIDE SEQUENCE [LARGE SCALE GENOMIC DNA]</scope>
    <source>
        <strain evidence="2">LP-2024</strain>
        <tissue evidence="2">Aerial parts of the thallus</tissue>
    </source>
</reference>
<comment type="caution">
    <text evidence="2">The sequence shown here is derived from an EMBL/GenBank/DDBJ whole genome shotgun (WGS) entry which is preliminary data.</text>
</comment>
<protein>
    <recommendedName>
        <fullName evidence="1">NmrA-like domain-containing protein</fullName>
    </recommendedName>
</protein>
<dbReference type="AlphaFoldDB" id="A0ABD3GTY9"/>
<sequence>MSPKQVVAMGEKKLGLTLEKTYVTDEEMLEKLTGPDGPLLFDFYTPNIILAIRYLIFVKGEMDLPLLPNEGEADELYSHIKYKTVEEFLDSCL</sequence>
<name>A0ABD3GTY9_9MARC</name>
<dbReference type="EMBL" id="JBJQOH010000006">
    <property type="protein sequence ID" value="KAL3682036.1"/>
    <property type="molecule type" value="Genomic_DNA"/>
</dbReference>
<evidence type="ECO:0000259" key="1">
    <source>
        <dbReference type="Pfam" id="PF05368"/>
    </source>
</evidence>
<proteinExistence type="predicted"/>
<dbReference type="InterPro" id="IPR008030">
    <property type="entry name" value="NmrA-like"/>
</dbReference>
<feature type="domain" description="NmrA-like" evidence="1">
    <location>
        <begin position="2"/>
        <end position="89"/>
    </location>
</feature>
<organism evidence="2 3">
    <name type="scientific">Riccia sorocarpa</name>
    <dbReference type="NCBI Taxonomy" id="122646"/>
    <lineage>
        <taxon>Eukaryota</taxon>
        <taxon>Viridiplantae</taxon>
        <taxon>Streptophyta</taxon>
        <taxon>Embryophyta</taxon>
        <taxon>Marchantiophyta</taxon>
        <taxon>Marchantiopsida</taxon>
        <taxon>Marchantiidae</taxon>
        <taxon>Marchantiales</taxon>
        <taxon>Ricciaceae</taxon>
        <taxon>Riccia</taxon>
    </lineage>
</organism>